<name>A0ABT9P709_9ACTN</name>
<evidence type="ECO:0000313" key="5">
    <source>
        <dbReference type="Proteomes" id="UP001235712"/>
    </source>
</evidence>
<keyword evidence="1" id="KW-0378">Hydrolase</keyword>
<evidence type="ECO:0000259" key="3">
    <source>
        <dbReference type="PROSITE" id="PS51194"/>
    </source>
</evidence>
<dbReference type="InterPro" id="IPR014001">
    <property type="entry name" value="Helicase_ATP-bd"/>
</dbReference>
<dbReference type="InterPro" id="IPR027417">
    <property type="entry name" value="P-loop_NTPase"/>
</dbReference>
<dbReference type="InterPro" id="IPR000330">
    <property type="entry name" value="SNF2_N"/>
</dbReference>
<accession>A0ABT9P709</accession>
<sequence length="697" mass="78097">MRLEWAWAYRLGDATRHEPLQVSPSSPGRDTGAEQRVLHEVLPLLTGLTQRTAAGLMPAPTTVQGLETARLMSELIPQLRSRPDVDVRLAVADVLDYRQAEDAPVITFAPSGNTGSHDWFDLSVTVTVEDHVIPFNQLFVALAQEQSELLLDNGVWFTLERDEFRRLAVLIAESRELLDAPADTVRLSRFHAGLWDELEQLGIIDAQASSWRESVQALSALAELPDHKPPAGLDATLRPYQEDGFRWLATIFDHRLGGVLADDMGLGKTLQTLALFQHSREKSGEERPFLVVAPTSVVPNWAAEAARFTPSLGVTTISATAARRGHDVAEAVRGMDVVVTSYTLFRLEFTQYCQIDWAGLVLDEAQAVKNRQSAGYRSARELQADFKLAITGTPMENNLMELWSLFSITSPGLFPRPDRFSDYYRKPIERQEAPERLEQLRRRIAPLMLRRKKEVVAADLPERQEQIMELELLPRHRTIYQKYLQRERQKVLGLLGDLNRNRFEIFRSLTLLRQAALAAGLVDPAHDNVPSTKLDALLEQLTDIAAEGHRVLVFSQFTRFLERAADRLQQAGLAYDYLDGKTRNRARVISGFRTGTAPVFLISLKAGGSGLNLTEADYVFLLDPWWNPAVEAQAVDRAHRIGQTRKVMVYRLVAKDTIEEKVMALKARKSALADSVLDGDEMSSAALTADDIRDLLA</sequence>
<reference evidence="4 5" key="1">
    <citation type="submission" date="2023-07" db="EMBL/GenBank/DDBJ databases">
        <title>Sequencing the genomes of 1000 actinobacteria strains.</title>
        <authorList>
            <person name="Klenk H.-P."/>
        </authorList>
    </citation>
    <scope>NUCLEOTIDE SEQUENCE [LARGE SCALE GENOMIC DNA]</scope>
    <source>
        <strain evidence="4 5">DSM 44388</strain>
    </source>
</reference>
<dbReference type="SMART" id="SM00490">
    <property type="entry name" value="HELICc"/>
    <property type="match status" value="1"/>
</dbReference>
<dbReference type="PROSITE" id="PS51192">
    <property type="entry name" value="HELICASE_ATP_BIND_1"/>
    <property type="match status" value="1"/>
</dbReference>
<feature type="domain" description="Helicase ATP-binding" evidence="2">
    <location>
        <begin position="249"/>
        <end position="412"/>
    </location>
</feature>
<feature type="domain" description="Helicase C-terminal" evidence="3">
    <location>
        <begin position="537"/>
        <end position="688"/>
    </location>
</feature>
<dbReference type="GO" id="GO:0004386">
    <property type="term" value="F:helicase activity"/>
    <property type="evidence" value="ECO:0007669"/>
    <property type="project" value="UniProtKB-KW"/>
</dbReference>
<keyword evidence="5" id="KW-1185">Reference proteome</keyword>
<dbReference type="CDD" id="cd18793">
    <property type="entry name" value="SF2_C_SNF"/>
    <property type="match status" value="1"/>
</dbReference>
<dbReference type="Pfam" id="PF00271">
    <property type="entry name" value="Helicase_C"/>
    <property type="match status" value="1"/>
</dbReference>
<proteinExistence type="predicted"/>
<dbReference type="InterPro" id="IPR038718">
    <property type="entry name" value="SNF2-like_sf"/>
</dbReference>
<keyword evidence="4" id="KW-0547">Nucleotide-binding</keyword>
<protein>
    <submittedName>
        <fullName evidence="4">SNF2 family DNA or RNA helicase</fullName>
    </submittedName>
</protein>
<dbReference type="SMART" id="SM00487">
    <property type="entry name" value="DEXDc"/>
    <property type="match status" value="1"/>
</dbReference>
<evidence type="ECO:0000259" key="2">
    <source>
        <dbReference type="PROSITE" id="PS51192"/>
    </source>
</evidence>
<evidence type="ECO:0000256" key="1">
    <source>
        <dbReference type="ARBA" id="ARBA00022801"/>
    </source>
</evidence>
<keyword evidence="4" id="KW-0347">Helicase</keyword>
<dbReference type="EMBL" id="JAUSQZ010000001">
    <property type="protein sequence ID" value="MDP9828458.1"/>
    <property type="molecule type" value="Genomic_DNA"/>
</dbReference>
<dbReference type="Pfam" id="PF00176">
    <property type="entry name" value="SNF2-rel_dom"/>
    <property type="match status" value="1"/>
</dbReference>
<dbReference type="SUPFAM" id="SSF52540">
    <property type="entry name" value="P-loop containing nucleoside triphosphate hydrolases"/>
    <property type="match status" value="2"/>
</dbReference>
<comment type="caution">
    <text evidence="4">The sequence shown here is derived from an EMBL/GenBank/DDBJ whole genome shotgun (WGS) entry which is preliminary data.</text>
</comment>
<dbReference type="InterPro" id="IPR049730">
    <property type="entry name" value="SNF2/RAD54-like_C"/>
</dbReference>
<organism evidence="4 5">
    <name type="scientific">Kineosporia succinea</name>
    <dbReference type="NCBI Taxonomy" id="84632"/>
    <lineage>
        <taxon>Bacteria</taxon>
        <taxon>Bacillati</taxon>
        <taxon>Actinomycetota</taxon>
        <taxon>Actinomycetes</taxon>
        <taxon>Kineosporiales</taxon>
        <taxon>Kineosporiaceae</taxon>
        <taxon>Kineosporia</taxon>
    </lineage>
</organism>
<gene>
    <name evidence="4" type="ORF">J2S57_004207</name>
</gene>
<dbReference type="PANTHER" id="PTHR10799">
    <property type="entry name" value="SNF2/RAD54 HELICASE FAMILY"/>
    <property type="match status" value="1"/>
</dbReference>
<dbReference type="Gene3D" id="3.40.50.10810">
    <property type="entry name" value="Tandem AAA-ATPase domain"/>
    <property type="match status" value="1"/>
</dbReference>
<dbReference type="InterPro" id="IPR001650">
    <property type="entry name" value="Helicase_C-like"/>
</dbReference>
<keyword evidence="4" id="KW-0067">ATP-binding</keyword>
<evidence type="ECO:0000313" key="4">
    <source>
        <dbReference type="EMBL" id="MDP9828458.1"/>
    </source>
</evidence>
<dbReference type="RefSeq" id="WP_307245659.1">
    <property type="nucleotide sequence ID" value="NZ_JAUSQZ010000001.1"/>
</dbReference>
<dbReference type="PROSITE" id="PS51194">
    <property type="entry name" value="HELICASE_CTER"/>
    <property type="match status" value="1"/>
</dbReference>
<dbReference type="CDD" id="cd18012">
    <property type="entry name" value="DEXQc_arch_SWI2_SNF2"/>
    <property type="match status" value="1"/>
</dbReference>
<dbReference type="Gene3D" id="3.40.50.300">
    <property type="entry name" value="P-loop containing nucleotide triphosphate hydrolases"/>
    <property type="match status" value="1"/>
</dbReference>
<dbReference type="Proteomes" id="UP001235712">
    <property type="component" value="Unassembled WGS sequence"/>
</dbReference>